<comment type="caution">
    <text evidence="11">The sequence shown here is derived from an EMBL/GenBank/DDBJ whole genome shotgun (WGS) entry which is preliminary data.</text>
</comment>
<dbReference type="PIRSF" id="PIRSF001589">
    <property type="entry name" value="Asn_synthetase_glu-h"/>
    <property type="match status" value="1"/>
</dbReference>
<dbReference type="NCBIfam" id="TIGR01536">
    <property type="entry name" value="asn_synth_AEB"/>
    <property type="match status" value="1"/>
</dbReference>
<dbReference type="InterPro" id="IPR033738">
    <property type="entry name" value="AsnB_N"/>
</dbReference>
<dbReference type="Proteomes" id="UP000479293">
    <property type="component" value="Unassembled WGS sequence"/>
</dbReference>
<dbReference type="Gene3D" id="3.60.20.10">
    <property type="entry name" value="Glutamine Phosphoribosylpyrophosphate, subunit 1, domain 1"/>
    <property type="match status" value="1"/>
</dbReference>
<keyword evidence="8" id="KW-0028">Amino-acid biosynthesis</keyword>
<feature type="active site" description="For GATase activity" evidence="8">
    <location>
        <position position="2"/>
    </location>
</feature>
<dbReference type="InterPro" id="IPR014729">
    <property type="entry name" value="Rossmann-like_a/b/a_fold"/>
</dbReference>
<keyword evidence="8" id="KW-0061">Asparagine biosynthesis</keyword>
<protein>
    <recommendedName>
        <fullName evidence="3">asparagine synthase (glutamine-hydrolyzing)</fullName>
        <ecNumber evidence="3">6.3.5.4</ecNumber>
    </recommendedName>
</protein>
<accession>A0A7C9FNV9</accession>
<dbReference type="PANTHER" id="PTHR43284:SF1">
    <property type="entry name" value="ASPARAGINE SYNTHETASE"/>
    <property type="match status" value="1"/>
</dbReference>
<feature type="binding site" evidence="9">
    <location>
        <position position="102"/>
    </location>
    <ligand>
        <name>L-glutamine</name>
        <dbReference type="ChEBI" id="CHEBI:58359"/>
    </ligand>
</feature>
<evidence type="ECO:0000259" key="10">
    <source>
        <dbReference type="PROSITE" id="PS51278"/>
    </source>
</evidence>
<keyword evidence="6 8" id="KW-0315">Glutamine amidotransferase</keyword>
<keyword evidence="11" id="KW-0436">Ligase</keyword>
<evidence type="ECO:0000313" key="11">
    <source>
        <dbReference type="EMBL" id="MPR33411.1"/>
    </source>
</evidence>
<keyword evidence="4 9" id="KW-0547">Nucleotide-binding</keyword>
<dbReference type="CDD" id="cd00712">
    <property type="entry name" value="AsnB"/>
    <property type="match status" value="1"/>
</dbReference>
<organism evidence="11 12">
    <name type="scientific">Salmonirosea aquatica</name>
    <dbReference type="NCBI Taxonomy" id="2654236"/>
    <lineage>
        <taxon>Bacteria</taxon>
        <taxon>Pseudomonadati</taxon>
        <taxon>Bacteroidota</taxon>
        <taxon>Cytophagia</taxon>
        <taxon>Cytophagales</taxon>
        <taxon>Spirosomataceae</taxon>
        <taxon>Salmonirosea</taxon>
    </lineage>
</organism>
<dbReference type="PROSITE" id="PS51278">
    <property type="entry name" value="GATASE_TYPE_2"/>
    <property type="match status" value="1"/>
</dbReference>
<dbReference type="GO" id="GO:0005524">
    <property type="term" value="F:ATP binding"/>
    <property type="evidence" value="ECO:0007669"/>
    <property type="project" value="UniProtKB-KW"/>
</dbReference>
<dbReference type="InterPro" id="IPR051786">
    <property type="entry name" value="ASN_synthetase/amidase"/>
</dbReference>
<dbReference type="AlphaFoldDB" id="A0A7C9FNV9"/>
<sequence length="617" mass="71312">MCGILGVYSLDGSPIQFSESQFDEAISRMKHRGPDATGRYTAPDRSIELGHVRLSIIDLSNESNQPFHYGNLCLIFNGEIYNYLEIREELVSKGYKFRTTSDTEVLAAAYQEWGYDCLLRFNGMWAFALYDKDRKSLFLARDRFGIKPCYYHADQHAFYFGSVIKSLLVLKPALRTPNLNTIAGYCRESVGGESLDTWFENVSRLAPAHYMVIRQGQTQTIRYWDYPDNEDTTTSFQEATHRYRTLFEDATRIRLRTDVPYGATLSSGIDSQSIVAMAQRISGRSLYTYTASFPDKPYDEFKTVESLQKDMGYRAHQQRVDYTDFLPDLRLLVYHLEGGHSSPAIFPLSQVLQRAKQDIIVFLEGQGADELLAGYINAIFCEYWLDRIKAGELKASWTALRAFRKNWSLTYAGLLFLRTSLPARFRTLGRKAQGIENIYGTGLSKYRDQPPQKKFSGLLKQRLYEQHTGGLVNLLHYGDNISMMHSLESRLPFMDYRLVEYVFRLPDSYLIHQGMGKYLHRQAMQGIVPNKLLDDRNKIGFTSPFEEVFQNRDLLNYIKSHPVVTQEHWFDQVALDSLIENVERNRKKQHRLLFRILSVALWYDAFLQPEISGSRTP</sequence>
<dbReference type="GO" id="GO:0005829">
    <property type="term" value="C:cytosol"/>
    <property type="evidence" value="ECO:0007669"/>
    <property type="project" value="TreeGrafter"/>
</dbReference>
<evidence type="ECO:0000256" key="6">
    <source>
        <dbReference type="ARBA" id="ARBA00022962"/>
    </source>
</evidence>
<dbReference type="InterPro" id="IPR006426">
    <property type="entry name" value="Asn_synth_AEB"/>
</dbReference>
<dbReference type="Pfam" id="PF00733">
    <property type="entry name" value="Asn_synthase"/>
    <property type="match status" value="1"/>
</dbReference>
<dbReference type="GO" id="GO:0006529">
    <property type="term" value="P:asparagine biosynthetic process"/>
    <property type="evidence" value="ECO:0007669"/>
    <property type="project" value="UniProtKB-KW"/>
</dbReference>
<evidence type="ECO:0000256" key="8">
    <source>
        <dbReference type="PIRSR" id="PIRSR001589-1"/>
    </source>
</evidence>
<comment type="similarity">
    <text evidence="2">Belongs to the asparagine synthetase family.</text>
</comment>
<evidence type="ECO:0000256" key="7">
    <source>
        <dbReference type="ARBA" id="ARBA00048741"/>
    </source>
</evidence>
<dbReference type="RefSeq" id="WP_152758633.1">
    <property type="nucleotide sequence ID" value="NZ_WHLY01000002.1"/>
</dbReference>
<comment type="pathway">
    <text evidence="1">Amino-acid biosynthesis; L-asparagine biosynthesis; L-asparagine from L-aspartate (L-Gln route): step 1/1.</text>
</comment>
<evidence type="ECO:0000256" key="2">
    <source>
        <dbReference type="ARBA" id="ARBA00005752"/>
    </source>
</evidence>
<feature type="domain" description="Glutamine amidotransferase type-2" evidence="10">
    <location>
        <begin position="2"/>
        <end position="216"/>
    </location>
</feature>
<reference evidence="11 12" key="1">
    <citation type="submission" date="2019-10" db="EMBL/GenBank/DDBJ databases">
        <title>Draft Genome Sequence of Cytophagaceae sp. SJW1-29.</title>
        <authorList>
            <person name="Choi A."/>
        </authorList>
    </citation>
    <scope>NUCLEOTIDE SEQUENCE [LARGE SCALE GENOMIC DNA]</scope>
    <source>
        <strain evidence="11 12">SJW1-29</strain>
    </source>
</reference>
<keyword evidence="12" id="KW-1185">Reference proteome</keyword>
<evidence type="ECO:0000256" key="1">
    <source>
        <dbReference type="ARBA" id="ARBA00005187"/>
    </source>
</evidence>
<dbReference type="PANTHER" id="PTHR43284">
    <property type="entry name" value="ASPARAGINE SYNTHETASE (GLUTAMINE-HYDROLYZING)"/>
    <property type="match status" value="1"/>
</dbReference>
<proteinExistence type="inferred from homology"/>
<dbReference type="EC" id="6.3.5.4" evidence="3"/>
<keyword evidence="5 9" id="KW-0067">ATP-binding</keyword>
<evidence type="ECO:0000313" key="12">
    <source>
        <dbReference type="Proteomes" id="UP000479293"/>
    </source>
</evidence>
<evidence type="ECO:0000256" key="9">
    <source>
        <dbReference type="PIRSR" id="PIRSR001589-2"/>
    </source>
</evidence>
<evidence type="ECO:0000256" key="4">
    <source>
        <dbReference type="ARBA" id="ARBA00022741"/>
    </source>
</evidence>
<comment type="catalytic activity">
    <reaction evidence="7">
        <text>L-aspartate + L-glutamine + ATP + H2O = L-asparagine + L-glutamate + AMP + diphosphate + H(+)</text>
        <dbReference type="Rhea" id="RHEA:12228"/>
        <dbReference type="ChEBI" id="CHEBI:15377"/>
        <dbReference type="ChEBI" id="CHEBI:15378"/>
        <dbReference type="ChEBI" id="CHEBI:29985"/>
        <dbReference type="ChEBI" id="CHEBI:29991"/>
        <dbReference type="ChEBI" id="CHEBI:30616"/>
        <dbReference type="ChEBI" id="CHEBI:33019"/>
        <dbReference type="ChEBI" id="CHEBI:58048"/>
        <dbReference type="ChEBI" id="CHEBI:58359"/>
        <dbReference type="ChEBI" id="CHEBI:456215"/>
        <dbReference type="EC" id="6.3.5.4"/>
    </reaction>
</comment>
<evidence type="ECO:0000256" key="3">
    <source>
        <dbReference type="ARBA" id="ARBA00012737"/>
    </source>
</evidence>
<dbReference type="InterPro" id="IPR017932">
    <property type="entry name" value="GATase_2_dom"/>
</dbReference>
<dbReference type="CDD" id="cd01991">
    <property type="entry name" value="Asn_synthase_B_C"/>
    <property type="match status" value="1"/>
</dbReference>
<dbReference type="InterPro" id="IPR029055">
    <property type="entry name" value="Ntn_hydrolases_N"/>
</dbReference>
<dbReference type="SUPFAM" id="SSF56235">
    <property type="entry name" value="N-terminal nucleophile aminohydrolases (Ntn hydrolases)"/>
    <property type="match status" value="1"/>
</dbReference>
<dbReference type="GO" id="GO:0004066">
    <property type="term" value="F:asparagine synthase (glutamine-hydrolyzing) activity"/>
    <property type="evidence" value="ECO:0007669"/>
    <property type="project" value="UniProtKB-EC"/>
</dbReference>
<evidence type="ECO:0000256" key="5">
    <source>
        <dbReference type="ARBA" id="ARBA00022840"/>
    </source>
</evidence>
<dbReference type="Pfam" id="PF13522">
    <property type="entry name" value="GATase_6"/>
    <property type="match status" value="1"/>
</dbReference>
<gene>
    <name evidence="11" type="primary">asnB</name>
    <name evidence="11" type="ORF">GBK04_08560</name>
</gene>
<dbReference type="InterPro" id="IPR001962">
    <property type="entry name" value="Asn_synthase"/>
</dbReference>
<name>A0A7C9FNV9_9BACT</name>
<dbReference type="SUPFAM" id="SSF52402">
    <property type="entry name" value="Adenine nucleotide alpha hydrolases-like"/>
    <property type="match status" value="1"/>
</dbReference>
<dbReference type="EMBL" id="WHLY01000002">
    <property type="protein sequence ID" value="MPR33411.1"/>
    <property type="molecule type" value="Genomic_DNA"/>
</dbReference>
<dbReference type="Gene3D" id="3.40.50.620">
    <property type="entry name" value="HUPs"/>
    <property type="match status" value="1"/>
</dbReference>